<name>A0AAE7VM97_9CAUD</name>
<dbReference type="EMBL" id="MW980066">
    <property type="protein sequence ID" value="QXV74403.1"/>
    <property type="molecule type" value="Genomic_DNA"/>
</dbReference>
<proteinExistence type="predicted"/>
<dbReference type="Proteomes" id="UP000828420">
    <property type="component" value="Segment"/>
</dbReference>
<accession>A0AAE7VM97</accession>
<keyword evidence="2" id="KW-1185">Reference proteome</keyword>
<protein>
    <submittedName>
        <fullName evidence="1">Uncharacterized protein</fullName>
    </submittedName>
</protein>
<dbReference type="GeneID" id="77934350"/>
<dbReference type="KEGG" id="vg:77934350"/>
<organism evidence="1 2">
    <name type="scientific">Rhizobium phage RHEph16</name>
    <dbReference type="NCBI Taxonomy" id="2836132"/>
    <lineage>
        <taxon>Viruses</taxon>
        <taxon>Duplodnaviria</taxon>
        <taxon>Heunggongvirae</taxon>
        <taxon>Uroviricota</taxon>
        <taxon>Caudoviricetes</taxon>
        <taxon>Schitoviridae</taxon>
        <taxon>Demetervirinae</taxon>
        <taxon>Acanvirus</taxon>
        <taxon>Acanvirus Rheph16</taxon>
    </lineage>
</organism>
<dbReference type="RefSeq" id="YP_010658404.1">
    <property type="nucleotide sequence ID" value="NC_070856.1"/>
</dbReference>
<evidence type="ECO:0000313" key="1">
    <source>
        <dbReference type="EMBL" id="QXV74403.1"/>
    </source>
</evidence>
<sequence length="73" mass="8715">MKEPSELDITLVRDFMTKMSWSEWNGGEVIRARYQLSSEQLLERRDALERVLHQYSLMTDEISRLVLEKNNLD</sequence>
<evidence type="ECO:0000313" key="2">
    <source>
        <dbReference type="Proteomes" id="UP000828420"/>
    </source>
</evidence>
<reference evidence="1 2" key="1">
    <citation type="submission" date="2021-04" db="EMBL/GenBank/DDBJ databases">
        <title>The Hidden Diversity of Double-Stranded DNA Phages in the Symbiotic Bacterium Rhizobium.</title>
        <authorList>
            <person name="Santamaria R.I."/>
            <person name="Bustos P."/>
            <person name="Cauwenberghe J.V."/>
            <person name="Gonzalez V."/>
        </authorList>
    </citation>
    <scope>NUCLEOTIDE SEQUENCE [LARGE SCALE GENOMIC DNA]</scope>
</reference>